<keyword evidence="7 11" id="KW-0012">Acyltransferase</keyword>
<dbReference type="InterPro" id="IPR043138">
    <property type="entry name" value="GGT_lsub"/>
</dbReference>
<gene>
    <name evidence="12" type="ORF">AVDCRST_MAG33-569</name>
</gene>
<dbReference type="InterPro" id="IPR029055">
    <property type="entry name" value="Ntn_hydrolases_N"/>
</dbReference>
<evidence type="ECO:0000313" key="12">
    <source>
        <dbReference type="EMBL" id="CAA9547191.1"/>
    </source>
</evidence>
<dbReference type="GO" id="GO:0006750">
    <property type="term" value="P:glutathione biosynthetic process"/>
    <property type="evidence" value="ECO:0007669"/>
    <property type="project" value="UniProtKB-KW"/>
</dbReference>
<comment type="subunit">
    <text evidence="11">This enzyme consists of two polypeptide chains, which are synthesized in precursor form from a single polypeptide.</text>
</comment>
<comment type="pathway">
    <text evidence="11">Sulfur metabolism; glutathione metabolism.</text>
</comment>
<protein>
    <recommendedName>
        <fullName evidence="11">Glutathione hydrolase proenzyme</fullName>
        <ecNumber evidence="11">2.3.2.2</ecNumber>
        <ecNumber evidence="11">3.4.19.13</ecNumber>
    </recommendedName>
    <component>
        <recommendedName>
            <fullName evidence="11">Glutathione hydrolase large chain</fullName>
        </recommendedName>
    </component>
    <component>
        <recommendedName>
            <fullName evidence="11">Glutathione hydrolase small chain</fullName>
        </recommendedName>
    </component>
</protein>
<dbReference type="InterPro" id="IPR043137">
    <property type="entry name" value="GGT_ssub_C"/>
</dbReference>
<comment type="PTM">
    <text evidence="11">Cleaved by autocatalysis into a large and a small subunit.</text>
</comment>
<feature type="binding site" evidence="10">
    <location>
        <position position="489"/>
    </location>
    <ligand>
        <name>L-glutamate</name>
        <dbReference type="ChEBI" id="CHEBI:29985"/>
    </ligand>
</feature>
<evidence type="ECO:0000256" key="10">
    <source>
        <dbReference type="PIRSR" id="PIRSR600101-2"/>
    </source>
</evidence>
<dbReference type="AlphaFoldDB" id="A0A6J4UCN9"/>
<evidence type="ECO:0000256" key="2">
    <source>
        <dbReference type="ARBA" id="ARBA00001089"/>
    </source>
</evidence>
<dbReference type="GO" id="GO:0036374">
    <property type="term" value="F:glutathione hydrolase activity"/>
    <property type="evidence" value="ECO:0007669"/>
    <property type="project" value="UniProtKB-UniRule"/>
</dbReference>
<name>A0A6J4UCN9_9BACT</name>
<organism evidence="12">
    <name type="scientific">uncultured Thermomicrobiales bacterium</name>
    <dbReference type="NCBI Taxonomy" id="1645740"/>
    <lineage>
        <taxon>Bacteria</taxon>
        <taxon>Pseudomonadati</taxon>
        <taxon>Thermomicrobiota</taxon>
        <taxon>Thermomicrobia</taxon>
        <taxon>Thermomicrobiales</taxon>
        <taxon>environmental samples</taxon>
    </lineage>
</organism>
<dbReference type="Gene3D" id="1.10.246.130">
    <property type="match status" value="1"/>
</dbReference>
<evidence type="ECO:0000256" key="5">
    <source>
        <dbReference type="ARBA" id="ARBA00022801"/>
    </source>
</evidence>
<comment type="similarity">
    <text evidence="3 11">Belongs to the gamma-glutamyltransferase family.</text>
</comment>
<dbReference type="GO" id="GO:0006751">
    <property type="term" value="P:glutathione catabolic process"/>
    <property type="evidence" value="ECO:0007669"/>
    <property type="project" value="UniProtKB-UniRule"/>
</dbReference>
<dbReference type="InterPro" id="IPR000101">
    <property type="entry name" value="GGT_peptidase"/>
</dbReference>
<dbReference type="InterPro" id="IPR051792">
    <property type="entry name" value="GGT_bact"/>
</dbReference>
<dbReference type="PRINTS" id="PR01210">
    <property type="entry name" value="GGTRANSPTASE"/>
</dbReference>
<keyword evidence="4 11" id="KW-0808">Transferase</keyword>
<evidence type="ECO:0000256" key="6">
    <source>
        <dbReference type="ARBA" id="ARBA00023145"/>
    </source>
</evidence>
<evidence type="ECO:0000256" key="7">
    <source>
        <dbReference type="ARBA" id="ARBA00023315"/>
    </source>
</evidence>
<dbReference type="UniPathway" id="UPA00204"/>
<dbReference type="EC" id="3.4.19.13" evidence="11"/>
<dbReference type="PANTHER" id="PTHR43199:SF1">
    <property type="entry name" value="GLUTATHIONE HYDROLASE PROENZYME"/>
    <property type="match status" value="1"/>
</dbReference>
<reference evidence="12" key="1">
    <citation type="submission" date="2020-02" db="EMBL/GenBank/DDBJ databases">
        <authorList>
            <person name="Meier V. D."/>
        </authorList>
    </citation>
    <scope>NUCLEOTIDE SEQUENCE</scope>
    <source>
        <strain evidence="12">AVDCRST_MAG33</strain>
    </source>
</reference>
<accession>A0A6J4UCN9</accession>
<keyword evidence="11" id="KW-0317">Glutathione biosynthesis</keyword>
<dbReference type="SUPFAM" id="SSF56235">
    <property type="entry name" value="N-terminal nucleophile aminohydrolases (Ntn hydrolases)"/>
    <property type="match status" value="1"/>
</dbReference>
<dbReference type="EC" id="2.3.2.2" evidence="11"/>
<dbReference type="NCBIfam" id="TIGR00066">
    <property type="entry name" value="g_glut_trans"/>
    <property type="match status" value="1"/>
</dbReference>
<evidence type="ECO:0000256" key="4">
    <source>
        <dbReference type="ARBA" id="ARBA00022679"/>
    </source>
</evidence>
<keyword evidence="6 11" id="KW-0865">Zymogen</keyword>
<dbReference type="Gene3D" id="3.60.20.40">
    <property type="match status" value="1"/>
</dbReference>
<evidence type="ECO:0000256" key="11">
    <source>
        <dbReference type="RuleBase" id="RU368036"/>
    </source>
</evidence>
<sequence>MTAADHTTPDTTILWPALGERPEVTGWVQTRTEARVASGGGMAAAKTPLATEAGAEMLRAGGNAVDAAVAMGFASGVVEPWGSGLGGGGYMVIQVPGEAAVVVEYPMVAPAGATPDMFPLAGGTDPNLFGWPNVVESANLIGHRSVAVPGTVAGLTLALERYGTKPLAEVMAPAIRYASDGIPVDVSWTYVTARYLAALSRFPESARVFLPNGAIPYNEQQLVPTIFRQPDLARTLEAIAAGGRDAFYGGDVADSIVSHLAGNGSVFAQGDLTGYEARVVPAASASYRGYDVYSPGGATGGTTLIQSLNILSGFDLAEHRHNSVAHLHVLAHAFRAAFADRFAYLADPTYIDVPLDALLSADYAAERAMAFAWDRVAPTASGDRDRLGVTHGLAASIPGYVTGGSTTHFSAIDGAGMAVSTTQTLLSLFGSAVTAPGTGVLLNNGMMWFDPEPGRPNSVEGGKRPLSNMAPVVIARDGQAIGSLGASGGRLIMNCNAQIAMNMVDFGLSGMPAVNAPRIDTSTRNLLVSGRLPRQTRDDLATLGHPVVALNEGPGSSQFSSPVGIRRHEDGTLSGGADIFYTATAIGVPGSAITEGRD</sequence>
<comment type="catalytic activity">
    <reaction evidence="2 11">
        <text>glutathione + H2O = L-cysteinylglycine + L-glutamate</text>
        <dbReference type="Rhea" id="RHEA:28807"/>
        <dbReference type="ChEBI" id="CHEBI:15377"/>
        <dbReference type="ChEBI" id="CHEBI:29985"/>
        <dbReference type="ChEBI" id="CHEBI:57925"/>
        <dbReference type="ChEBI" id="CHEBI:61694"/>
        <dbReference type="EC" id="3.4.19.13"/>
    </reaction>
</comment>
<comment type="catalytic activity">
    <reaction evidence="1 11">
        <text>an S-substituted glutathione + H2O = an S-substituted L-cysteinylglycine + L-glutamate</text>
        <dbReference type="Rhea" id="RHEA:59468"/>
        <dbReference type="ChEBI" id="CHEBI:15377"/>
        <dbReference type="ChEBI" id="CHEBI:29985"/>
        <dbReference type="ChEBI" id="CHEBI:90779"/>
        <dbReference type="ChEBI" id="CHEBI:143103"/>
        <dbReference type="EC" id="3.4.19.13"/>
    </reaction>
</comment>
<evidence type="ECO:0000256" key="1">
    <source>
        <dbReference type="ARBA" id="ARBA00001049"/>
    </source>
</evidence>
<evidence type="ECO:0000256" key="3">
    <source>
        <dbReference type="ARBA" id="ARBA00009381"/>
    </source>
</evidence>
<evidence type="ECO:0000256" key="9">
    <source>
        <dbReference type="PIRSR" id="PIRSR600101-1"/>
    </source>
</evidence>
<dbReference type="Pfam" id="PF01019">
    <property type="entry name" value="G_glu_transpept"/>
    <property type="match status" value="1"/>
</dbReference>
<proteinExistence type="inferred from homology"/>
<evidence type="ECO:0000256" key="8">
    <source>
        <dbReference type="ARBA" id="ARBA00047417"/>
    </source>
</evidence>
<comment type="catalytic activity">
    <reaction evidence="8 11">
        <text>an N-terminal (5-L-glutamyl)-[peptide] + an alpha-amino acid = 5-L-glutamyl amino acid + an N-terminal L-alpha-aminoacyl-[peptide]</text>
        <dbReference type="Rhea" id="RHEA:23904"/>
        <dbReference type="Rhea" id="RHEA-COMP:9780"/>
        <dbReference type="Rhea" id="RHEA-COMP:9795"/>
        <dbReference type="ChEBI" id="CHEBI:77644"/>
        <dbReference type="ChEBI" id="CHEBI:78597"/>
        <dbReference type="ChEBI" id="CHEBI:78599"/>
        <dbReference type="ChEBI" id="CHEBI:78608"/>
        <dbReference type="EC" id="2.3.2.2"/>
    </reaction>
</comment>
<dbReference type="PANTHER" id="PTHR43199">
    <property type="entry name" value="GLUTATHIONE HYDROLASE"/>
    <property type="match status" value="1"/>
</dbReference>
<feature type="active site" description="Nucleophile" evidence="9">
    <location>
        <position position="406"/>
    </location>
</feature>
<dbReference type="EMBL" id="CADCWK010000045">
    <property type="protein sequence ID" value="CAA9547191.1"/>
    <property type="molecule type" value="Genomic_DNA"/>
</dbReference>
<dbReference type="GO" id="GO:0103068">
    <property type="term" value="F:leukotriene C4 gamma-glutamyl transferase activity"/>
    <property type="evidence" value="ECO:0007669"/>
    <property type="project" value="UniProtKB-EC"/>
</dbReference>
<keyword evidence="5 11" id="KW-0378">Hydrolase</keyword>